<evidence type="ECO:0000313" key="1">
    <source>
        <dbReference type="EMBL" id="CAG8709666.1"/>
    </source>
</evidence>
<reference evidence="1" key="1">
    <citation type="submission" date="2021-06" db="EMBL/GenBank/DDBJ databases">
        <authorList>
            <person name="Kallberg Y."/>
            <person name="Tangrot J."/>
            <person name="Rosling A."/>
        </authorList>
    </citation>
    <scope>NUCLEOTIDE SEQUENCE</scope>
    <source>
        <strain evidence="1">28 12/20/2015</strain>
    </source>
</reference>
<dbReference type="Proteomes" id="UP000789366">
    <property type="component" value="Unassembled WGS sequence"/>
</dbReference>
<organism evidence="1 2">
    <name type="scientific">Cetraspora pellucida</name>
    <dbReference type="NCBI Taxonomy" id="1433469"/>
    <lineage>
        <taxon>Eukaryota</taxon>
        <taxon>Fungi</taxon>
        <taxon>Fungi incertae sedis</taxon>
        <taxon>Mucoromycota</taxon>
        <taxon>Glomeromycotina</taxon>
        <taxon>Glomeromycetes</taxon>
        <taxon>Diversisporales</taxon>
        <taxon>Gigasporaceae</taxon>
        <taxon>Cetraspora</taxon>
    </lineage>
</organism>
<accession>A0ACA9PHM4</accession>
<protein>
    <submittedName>
        <fullName evidence="1">15648_t:CDS:1</fullName>
    </submittedName>
</protein>
<feature type="non-terminal residue" evidence="1">
    <location>
        <position position="269"/>
    </location>
</feature>
<proteinExistence type="predicted"/>
<dbReference type="EMBL" id="CAJVPW010025659">
    <property type="protein sequence ID" value="CAG8709666.1"/>
    <property type="molecule type" value="Genomic_DNA"/>
</dbReference>
<name>A0ACA9PHM4_9GLOM</name>
<sequence>MTQPLGEHVTHILLAEFDIDKGSSLAHQYPEPTGTDEHLLAELMLPDGAHLRTEDWTVFFLNQTVPDPDKISIDLIPDRSLDNETPLLYALNLVRTRHDKEARRGAVVKAMAISLDNYFQDPSIECLASLYQAVNSMDCKFMPIFNAHEKAILRASENKDMFEEKFTAYENSRKHMQESSAISLSEQLSDDSSGKGLGIINENSEGYGGDYVIVSEEEREKLKRGTYIDLAPNLSKNKDRHFFETKIVYNGIKLPIRVPLTVNPEEVGD</sequence>
<evidence type="ECO:0000313" key="2">
    <source>
        <dbReference type="Proteomes" id="UP000789366"/>
    </source>
</evidence>
<comment type="caution">
    <text evidence="1">The sequence shown here is derived from an EMBL/GenBank/DDBJ whole genome shotgun (WGS) entry which is preliminary data.</text>
</comment>
<keyword evidence="2" id="KW-1185">Reference proteome</keyword>
<gene>
    <name evidence="1" type="ORF">SPELUC_LOCUS11737</name>
</gene>